<evidence type="ECO:0000259" key="2">
    <source>
        <dbReference type="PROSITE" id="PS50235"/>
    </source>
</evidence>
<dbReference type="Pfam" id="PF00443">
    <property type="entry name" value="UCH"/>
    <property type="match status" value="1"/>
</dbReference>
<gene>
    <name evidence="3" type="ORF">KUTeg_015612</name>
</gene>
<sequence>MVIADSESPGPMKKRPRLSLKFIKQGANKDTCVKKEELDKNAVETADTKDGCDEAKTVQEVAMTAGDGTVSNEEESLDSNSSDNNDNLQSIDVVKFLYKLYKEMERREEKHPDVASADVSSMALKPEKLLNSLREINPMFEGNLQHDAQELMRCILCYLQDAGKRNLQNEKLTSSSNEIERSEAAKTGNYKDPKETEEGYTCVDKKPSSDDTSLPQDSVNQQKNKNGGKRSRSRSGRGRGEKIEQKVKTEIESPEKTSVDHPKGNVDSPLKSSSNNNVEKGIHPFIKLEKCDRVCNSPKKSVNADYAERTLSPMKTSYGSVTPKKLDSVRKLNFSKEGHSSTADNNGENKSVCVSNLKNKLSPCKSPTRMQQLSPSKLSKGSTNQNKKDFVEKLFMGSMMLRTRCLECENSKERFEDFHDINDEGEFGLKKLMDTFTEVERLQDENKYFCENCLHKVEAERSLHYEVLPDILTLHLKRFQASSGLFGYMSKINDHINIPILLPCLRYKCPNPCSRPDHKYRLYAIVTHAGVTLTAGHYLAYVKVIDSLKLKNSFCSSATNLNSRGEPCKTAKSACNRSLSKKKTPGWKAGNTKFLNVPLQKYEHNWLECDDEAIRIYDEDKFCGLLTGEGGAVLGTPYVLFYHRLSM</sequence>
<feature type="compositionally biased region" description="Polar residues" evidence="1">
    <location>
        <begin position="210"/>
        <end position="222"/>
    </location>
</feature>
<dbReference type="SUPFAM" id="SSF54001">
    <property type="entry name" value="Cysteine proteinases"/>
    <property type="match status" value="1"/>
</dbReference>
<dbReference type="InterPro" id="IPR050164">
    <property type="entry name" value="Peptidase_C19"/>
</dbReference>
<feature type="region of interest" description="Disordered" evidence="1">
    <location>
        <begin position="363"/>
        <end position="384"/>
    </location>
</feature>
<comment type="caution">
    <text evidence="3">The sequence shown here is derived from an EMBL/GenBank/DDBJ whole genome shotgun (WGS) entry which is preliminary data.</text>
</comment>
<dbReference type="PANTHER" id="PTHR24006:SF905">
    <property type="entry name" value="UBIQUITIN CARBOXYL-TERMINAL HYDROLASE 1"/>
    <property type="match status" value="1"/>
</dbReference>
<proteinExistence type="predicted"/>
<feature type="compositionally biased region" description="Basic and acidic residues" evidence="1">
    <location>
        <begin position="238"/>
        <end position="264"/>
    </location>
</feature>
<dbReference type="PROSITE" id="PS00973">
    <property type="entry name" value="USP_2"/>
    <property type="match status" value="1"/>
</dbReference>
<reference evidence="3 4" key="1">
    <citation type="submission" date="2022-12" db="EMBL/GenBank/DDBJ databases">
        <title>Chromosome-level genome of Tegillarca granosa.</title>
        <authorList>
            <person name="Kim J."/>
        </authorList>
    </citation>
    <scope>NUCLEOTIDE SEQUENCE [LARGE SCALE GENOMIC DNA]</scope>
    <source>
        <strain evidence="3">Teg-2019</strain>
        <tissue evidence="3">Adductor muscle</tissue>
    </source>
</reference>
<name>A0ABQ9EW60_TEGGR</name>
<feature type="compositionally biased region" description="Polar residues" evidence="1">
    <location>
        <begin position="368"/>
        <end position="384"/>
    </location>
</feature>
<dbReference type="EMBL" id="JARBDR010000793">
    <property type="protein sequence ID" value="KAJ8307528.1"/>
    <property type="molecule type" value="Genomic_DNA"/>
</dbReference>
<evidence type="ECO:0000313" key="3">
    <source>
        <dbReference type="EMBL" id="KAJ8307528.1"/>
    </source>
</evidence>
<dbReference type="PROSITE" id="PS50235">
    <property type="entry name" value="USP_3"/>
    <property type="match status" value="1"/>
</dbReference>
<feature type="compositionally biased region" description="Basic residues" evidence="1">
    <location>
        <begin position="226"/>
        <end position="237"/>
    </location>
</feature>
<feature type="compositionally biased region" description="Basic and acidic residues" evidence="1">
    <location>
        <begin position="178"/>
        <end position="209"/>
    </location>
</feature>
<organism evidence="3 4">
    <name type="scientific">Tegillarca granosa</name>
    <name type="common">Malaysian cockle</name>
    <name type="synonym">Anadara granosa</name>
    <dbReference type="NCBI Taxonomy" id="220873"/>
    <lineage>
        <taxon>Eukaryota</taxon>
        <taxon>Metazoa</taxon>
        <taxon>Spiralia</taxon>
        <taxon>Lophotrochozoa</taxon>
        <taxon>Mollusca</taxon>
        <taxon>Bivalvia</taxon>
        <taxon>Autobranchia</taxon>
        <taxon>Pteriomorphia</taxon>
        <taxon>Arcoida</taxon>
        <taxon>Arcoidea</taxon>
        <taxon>Arcidae</taxon>
        <taxon>Tegillarca</taxon>
    </lineage>
</organism>
<dbReference type="Proteomes" id="UP001217089">
    <property type="component" value="Unassembled WGS sequence"/>
</dbReference>
<keyword evidence="4" id="KW-1185">Reference proteome</keyword>
<accession>A0ABQ9EW60</accession>
<dbReference type="PANTHER" id="PTHR24006">
    <property type="entry name" value="UBIQUITIN CARBOXYL-TERMINAL HYDROLASE"/>
    <property type="match status" value="1"/>
</dbReference>
<evidence type="ECO:0000313" key="4">
    <source>
        <dbReference type="Proteomes" id="UP001217089"/>
    </source>
</evidence>
<protein>
    <recommendedName>
        <fullName evidence="2">USP domain-containing protein</fullName>
    </recommendedName>
</protein>
<evidence type="ECO:0000256" key="1">
    <source>
        <dbReference type="SAM" id="MobiDB-lite"/>
    </source>
</evidence>
<dbReference type="InterPro" id="IPR018200">
    <property type="entry name" value="USP_CS"/>
</dbReference>
<feature type="region of interest" description="Disordered" evidence="1">
    <location>
        <begin position="169"/>
        <end position="278"/>
    </location>
</feature>
<dbReference type="InterPro" id="IPR038765">
    <property type="entry name" value="Papain-like_cys_pep_sf"/>
</dbReference>
<dbReference type="InterPro" id="IPR001394">
    <property type="entry name" value="Peptidase_C19_UCH"/>
</dbReference>
<feature type="region of interest" description="Disordered" evidence="1">
    <location>
        <begin position="62"/>
        <end position="86"/>
    </location>
</feature>
<dbReference type="Gene3D" id="3.90.70.10">
    <property type="entry name" value="Cysteine proteinases"/>
    <property type="match status" value="2"/>
</dbReference>
<feature type="domain" description="USP" evidence="2">
    <location>
        <begin position="72"/>
        <end position="645"/>
    </location>
</feature>
<dbReference type="InterPro" id="IPR028889">
    <property type="entry name" value="USP"/>
</dbReference>